<evidence type="ECO:0000313" key="3">
    <source>
        <dbReference type="Proteomes" id="UP000008514"/>
    </source>
</evidence>
<sequence length="424" mass="49064">MSEKLKTLATKYKEFGFNVSCITNKPNQYNLNSRSYFKTPSHEWTNLFDSKQEIDDLNRFNWPNSVGIGTFTYWSDLVVIDIDGCNDINFLKQILRQLNLPSDYEWVVQSGSKNGFHIYYLGDQIDECGEDDVVSAFPPKSQFERYVDKIEFLWRTHTVLPPSVHGSGNKYSFLNNEFPKNKPEEIDTETIYDFIDKFLDFNEIQVGTGYGGVLNKISSKIDFVNDFSDDMDITKHLLDDLYLIVDIETSGLPQKTANGTNYPEIIQIAWVVTNKKGLVLKKNSIIIETDFIKENNYSSIVNIDFEVARKVMFPLQHALKKLTEDIKICDYVVSHNTDFDLSILGHYYTKLYGINPLSRKATICTMKSTVNYCKIPNKFGYKFPKLSELYNKLFDYEVKNSHNAEIDVLHTLKCFKKLKSINVF</sequence>
<dbReference type="KEGG" id="ptq:P700755_000757"/>
<dbReference type="SUPFAM" id="SSF56747">
    <property type="entry name" value="Prim-pol domain"/>
    <property type="match status" value="1"/>
</dbReference>
<dbReference type="SUPFAM" id="SSF53098">
    <property type="entry name" value="Ribonuclease H-like"/>
    <property type="match status" value="1"/>
</dbReference>
<dbReference type="GO" id="GO:0003676">
    <property type="term" value="F:nucleic acid binding"/>
    <property type="evidence" value="ECO:0007669"/>
    <property type="project" value="InterPro"/>
</dbReference>
<dbReference type="CDD" id="cd06127">
    <property type="entry name" value="DEDDh"/>
    <property type="match status" value="1"/>
</dbReference>
<dbReference type="GO" id="GO:0004527">
    <property type="term" value="F:exonuclease activity"/>
    <property type="evidence" value="ECO:0007669"/>
    <property type="project" value="UniProtKB-KW"/>
</dbReference>
<evidence type="ECO:0000313" key="2">
    <source>
        <dbReference type="EMBL" id="AFU67760.1"/>
    </source>
</evidence>
<dbReference type="STRING" id="313595.P700755_000757"/>
<dbReference type="HOGENOM" id="CLU_647005_0_0_10"/>
<dbReference type="InterPro" id="IPR036397">
    <property type="entry name" value="RNaseH_sf"/>
</dbReference>
<feature type="domain" description="Exonuclease" evidence="1">
    <location>
        <begin position="241"/>
        <end position="424"/>
    </location>
</feature>
<name>K4IQJ0_PSYTT</name>
<dbReference type="OrthoDB" id="9804290at2"/>
<dbReference type="Gene3D" id="3.30.420.10">
    <property type="entry name" value="Ribonuclease H-like superfamily/Ribonuclease H"/>
    <property type="match status" value="1"/>
</dbReference>
<gene>
    <name evidence="2" type="ordered locus">P700755_000757</name>
</gene>
<dbReference type="InterPro" id="IPR015330">
    <property type="entry name" value="DNA_primase/pol_bifunc_N"/>
</dbReference>
<dbReference type="InterPro" id="IPR013520">
    <property type="entry name" value="Ribonucl_H"/>
</dbReference>
<evidence type="ECO:0000259" key="1">
    <source>
        <dbReference type="SMART" id="SM00479"/>
    </source>
</evidence>
<dbReference type="Proteomes" id="UP000008514">
    <property type="component" value="Chromosome"/>
</dbReference>
<accession>K4IQJ0</accession>
<dbReference type="AlphaFoldDB" id="K4IQJ0"/>
<keyword evidence="3" id="KW-1185">Reference proteome</keyword>
<dbReference type="GO" id="GO:0006259">
    <property type="term" value="P:DNA metabolic process"/>
    <property type="evidence" value="ECO:0007669"/>
    <property type="project" value="UniProtKB-ARBA"/>
</dbReference>
<dbReference type="Pfam" id="PF00929">
    <property type="entry name" value="RNase_T"/>
    <property type="match status" value="1"/>
</dbReference>
<organism evidence="2 3">
    <name type="scientific">Psychroflexus torquis (strain ATCC 700755 / CIP 106069 / ACAM 623)</name>
    <dbReference type="NCBI Taxonomy" id="313595"/>
    <lineage>
        <taxon>Bacteria</taxon>
        <taxon>Pseudomonadati</taxon>
        <taxon>Bacteroidota</taxon>
        <taxon>Flavobacteriia</taxon>
        <taxon>Flavobacteriales</taxon>
        <taxon>Flavobacteriaceae</taxon>
        <taxon>Psychroflexus</taxon>
    </lineage>
</organism>
<protein>
    <submittedName>
        <fullName evidence="2">DnaQ-like 3'-5' exonuclease domain superfamily protein</fullName>
    </submittedName>
</protein>
<dbReference type="Pfam" id="PF09250">
    <property type="entry name" value="Prim-Pol"/>
    <property type="match status" value="1"/>
</dbReference>
<dbReference type="SMART" id="SM00479">
    <property type="entry name" value="EXOIII"/>
    <property type="match status" value="1"/>
</dbReference>
<dbReference type="EMBL" id="CP003879">
    <property type="protein sequence ID" value="AFU67760.1"/>
    <property type="molecule type" value="Genomic_DNA"/>
</dbReference>
<dbReference type="RefSeq" id="WP_015023377.1">
    <property type="nucleotide sequence ID" value="NC_018721.1"/>
</dbReference>
<proteinExistence type="predicted"/>
<dbReference type="CDD" id="cd04859">
    <property type="entry name" value="Prim_Pol"/>
    <property type="match status" value="1"/>
</dbReference>
<reference evidence="2" key="1">
    <citation type="submission" date="2006-03" db="EMBL/GenBank/DDBJ databases">
        <authorList>
            <person name="Bowman J."/>
            <person name="Ferriera S."/>
            <person name="Johnson J."/>
            <person name="Kravitz S."/>
            <person name="Halpern A."/>
            <person name="Remington K."/>
            <person name="Beeson K."/>
            <person name="Tran B."/>
            <person name="Rogers Y.-H."/>
            <person name="Friedman R."/>
            <person name="Venter J.C."/>
        </authorList>
    </citation>
    <scope>NUCLEOTIDE SEQUENCE [LARGE SCALE GENOMIC DNA]</scope>
    <source>
        <strain evidence="2">ATCC 700755</strain>
    </source>
</reference>
<reference evidence="2" key="2">
    <citation type="submission" date="2012-09" db="EMBL/GenBank/DDBJ databases">
        <title>The complete sequence of Psychroflexus torquis an extreme psychrophile from sea-ice that is stimulated by light.</title>
        <authorList>
            <person name="Feng S."/>
            <person name="Powell S.M."/>
            <person name="Bowman J.P."/>
        </authorList>
    </citation>
    <scope>NUCLEOTIDE SEQUENCE [LARGE SCALE GENOMIC DNA]</scope>
    <source>
        <strain evidence="2">ATCC 700755</strain>
    </source>
</reference>
<dbReference type="InterPro" id="IPR012337">
    <property type="entry name" value="RNaseH-like_sf"/>
</dbReference>
<dbReference type="eggNOG" id="COG0847">
    <property type="taxonomic scope" value="Bacteria"/>
</dbReference>